<evidence type="ECO:0000256" key="1">
    <source>
        <dbReference type="SAM" id="Phobius"/>
    </source>
</evidence>
<evidence type="ECO:0000313" key="2">
    <source>
        <dbReference type="EMBL" id="PDH35258.1"/>
    </source>
</evidence>
<protein>
    <recommendedName>
        <fullName evidence="4">DUF4760 domain-containing protein</fullName>
    </recommendedName>
</protein>
<evidence type="ECO:0000313" key="3">
    <source>
        <dbReference type="Proteomes" id="UP000219329"/>
    </source>
</evidence>
<keyword evidence="1" id="KW-0472">Membrane</keyword>
<evidence type="ECO:0008006" key="4">
    <source>
        <dbReference type="Google" id="ProtNLM"/>
    </source>
</evidence>
<sequence length="156" mass="17879">MMKNVSLDTWIQLIGIIGIIASLLFVGLEMRQSQKIALAAQQQERASLVTEIIGTFAEANPAISFLDFLNDTLDLSNQNNRAVAETYMYRMWMVYENDYLQYELGLMDEDIWIAKLASMRNIYSRCKYREITERALSFSSADLLILVDDTNISPCE</sequence>
<gene>
    <name evidence="2" type="ORF">CNF02_00615</name>
</gene>
<keyword evidence="1" id="KW-1133">Transmembrane helix</keyword>
<dbReference type="AlphaFoldDB" id="A0A2A5WG55"/>
<dbReference type="Proteomes" id="UP000219329">
    <property type="component" value="Unassembled WGS sequence"/>
</dbReference>
<organism evidence="2 3">
    <name type="scientific">OM182 bacterium MED-G28</name>
    <dbReference type="NCBI Taxonomy" id="1986256"/>
    <lineage>
        <taxon>Bacteria</taxon>
        <taxon>Pseudomonadati</taxon>
        <taxon>Pseudomonadota</taxon>
        <taxon>Gammaproteobacteria</taxon>
        <taxon>OMG group</taxon>
        <taxon>OM182 clade</taxon>
    </lineage>
</organism>
<accession>A0A2A5WG55</accession>
<reference evidence="2 3" key="1">
    <citation type="submission" date="2017-08" db="EMBL/GenBank/DDBJ databases">
        <title>Fine stratification of microbial communities through a metagenomic profile of the photic zone.</title>
        <authorList>
            <person name="Haro-Moreno J.M."/>
            <person name="Lopez-Perez M."/>
            <person name="De La Torre J."/>
            <person name="Picazo A."/>
            <person name="Camacho A."/>
            <person name="Rodriguez-Valera F."/>
        </authorList>
    </citation>
    <scope>NUCLEOTIDE SEQUENCE [LARGE SCALE GENOMIC DNA]</scope>
    <source>
        <strain evidence="2">MED-G28</strain>
    </source>
</reference>
<dbReference type="EMBL" id="NTJZ01000001">
    <property type="protein sequence ID" value="PDH35258.1"/>
    <property type="molecule type" value="Genomic_DNA"/>
</dbReference>
<keyword evidence="1" id="KW-0812">Transmembrane</keyword>
<comment type="caution">
    <text evidence="2">The sequence shown here is derived from an EMBL/GenBank/DDBJ whole genome shotgun (WGS) entry which is preliminary data.</text>
</comment>
<feature type="transmembrane region" description="Helical" evidence="1">
    <location>
        <begin position="12"/>
        <end position="28"/>
    </location>
</feature>
<name>A0A2A5WG55_9GAMM</name>
<proteinExistence type="predicted"/>